<feature type="compositionally biased region" description="Basic and acidic residues" evidence="1">
    <location>
        <begin position="77"/>
        <end position="90"/>
    </location>
</feature>
<dbReference type="EnsemblProtists" id="EOD22115">
    <property type="protein sequence ID" value="EOD22115"/>
    <property type="gene ID" value="EMIHUDRAFT_207222"/>
</dbReference>
<sequence length="275" mass="30267">MVMDGCMCEGACTCTYDGVGIAPDVPGVTCDYFDEALLEPRANDGQPSGGDWVPEGWDGVEADRHEERAKLERAERIEREKQDDLAHASEKIWAPDSETAYTGDAAEADAYLRDPGSEASQAWLEAQLAPGGGGPTPPGSPAYGDNFCPTPDSPVRRPREEAPDDSDAYELDQERALELQGRISLFYGRPWDEVPRGATVPVTCEWTIASFSRQQQMQRPLSPAPVATDFDIEDEFLQERARWFRDHGGGGELEGSTRKQNEAFQRLKDSEGLPL</sequence>
<keyword evidence="3" id="KW-1185">Reference proteome</keyword>
<evidence type="ECO:0000313" key="3">
    <source>
        <dbReference type="Proteomes" id="UP000013827"/>
    </source>
</evidence>
<dbReference type="GeneID" id="17267662"/>
<feature type="region of interest" description="Disordered" evidence="1">
    <location>
        <begin position="41"/>
        <end position="60"/>
    </location>
</feature>
<dbReference type="RefSeq" id="XP_005774544.1">
    <property type="nucleotide sequence ID" value="XM_005774487.1"/>
</dbReference>
<reference evidence="3" key="1">
    <citation type="journal article" date="2013" name="Nature">
        <title>Pan genome of the phytoplankton Emiliania underpins its global distribution.</title>
        <authorList>
            <person name="Read B.A."/>
            <person name="Kegel J."/>
            <person name="Klute M.J."/>
            <person name="Kuo A."/>
            <person name="Lefebvre S.C."/>
            <person name="Maumus F."/>
            <person name="Mayer C."/>
            <person name="Miller J."/>
            <person name="Monier A."/>
            <person name="Salamov A."/>
            <person name="Young J."/>
            <person name="Aguilar M."/>
            <person name="Claverie J.M."/>
            <person name="Frickenhaus S."/>
            <person name="Gonzalez K."/>
            <person name="Herman E.K."/>
            <person name="Lin Y.C."/>
            <person name="Napier J."/>
            <person name="Ogata H."/>
            <person name="Sarno A.F."/>
            <person name="Shmutz J."/>
            <person name="Schroeder D."/>
            <person name="de Vargas C."/>
            <person name="Verret F."/>
            <person name="von Dassow P."/>
            <person name="Valentin K."/>
            <person name="Van de Peer Y."/>
            <person name="Wheeler G."/>
            <person name="Dacks J.B."/>
            <person name="Delwiche C.F."/>
            <person name="Dyhrman S.T."/>
            <person name="Glockner G."/>
            <person name="John U."/>
            <person name="Richards T."/>
            <person name="Worden A.Z."/>
            <person name="Zhang X."/>
            <person name="Grigoriev I.V."/>
            <person name="Allen A.E."/>
            <person name="Bidle K."/>
            <person name="Borodovsky M."/>
            <person name="Bowler C."/>
            <person name="Brownlee C."/>
            <person name="Cock J.M."/>
            <person name="Elias M."/>
            <person name="Gladyshev V.N."/>
            <person name="Groth M."/>
            <person name="Guda C."/>
            <person name="Hadaegh A."/>
            <person name="Iglesias-Rodriguez M.D."/>
            <person name="Jenkins J."/>
            <person name="Jones B.M."/>
            <person name="Lawson T."/>
            <person name="Leese F."/>
            <person name="Lindquist E."/>
            <person name="Lobanov A."/>
            <person name="Lomsadze A."/>
            <person name="Malik S.B."/>
            <person name="Marsh M.E."/>
            <person name="Mackinder L."/>
            <person name="Mock T."/>
            <person name="Mueller-Roeber B."/>
            <person name="Pagarete A."/>
            <person name="Parker M."/>
            <person name="Probert I."/>
            <person name="Quesneville H."/>
            <person name="Raines C."/>
            <person name="Rensing S.A."/>
            <person name="Riano-Pachon D.M."/>
            <person name="Richier S."/>
            <person name="Rokitta S."/>
            <person name="Shiraiwa Y."/>
            <person name="Soanes D.M."/>
            <person name="van der Giezen M."/>
            <person name="Wahlund T.M."/>
            <person name="Williams B."/>
            <person name="Wilson W."/>
            <person name="Wolfe G."/>
            <person name="Wurch L.L."/>
        </authorList>
    </citation>
    <scope>NUCLEOTIDE SEQUENCE</scope>
</reference>
<dbReference type="AlphaFoldDB" id="A0A0D3JF30"/>
<dbReference type="Proteomes" id="UP000013827">
    <property type="component" value="Unassembled WGS sequence"/>
</dbReference>
<dbReference type="PaxDb" id="2903-EOD22115"/>
<feature type="region of interest" description="Disordered" evidence="1">
    <location>
        <begin position="77"/>
        <end position="100"/>
    </location>
</feature>
<dbReference type="HOGENOM" id="CLU_1013481_0_0_1"/>
<reference evidence="2" key="2">
    <citation type="submission" date="2024-10" db="UniProtKB">
        <authorList>
            <consortium name="EnsemblProtists"/>
        </authorList>
    </citation>
    <scope>IDENTIFICATION</scope>
</reference>
<feature type="region of interest" description="Disordered" evidence="1">
    <location>
        <begin position="127"/>
        <end position="169"/>
    </location>
</feature>
<evidence type="ECO:0000313" key="2">
    <source>
        <dbReference type="EnsemblProtists" id="EOD22115"/>
    </source>
</evidence>
<accession>A0A0D3JF30</accession>
<evidence type="ECO:0000256" key="1">
    <source>
        <dbReference type="SAM" id="MobiDB-lite"/>
    </source>
</evidence>
<feature type="region of interest" description="Disordered" evidence="1">
    <location>
        <begin position="246"/>
        <end position="275"/>
    </location>
</feature>
<organism evidence="2 3">
    <name type="scientific">Emiliania huxleyi (strain CCMP1516)</name>
    <dbReference type="NCBI Taxonomy" id="280463"/>
    <lineage>
        <taxon>Eukaryota</taxon>
        <taxon>Haptista</taxon>
        <taxon>Haptophyta</taxon>
        <taxon>Prymnesiophyceae</taxon>
        <taxon>Isochrysidales</taxon>
        <taxon>Noelaerhabdaceae</taxon>
        <taxon>Emiliania</taxon>
    </lineage>
</organism>
<dbReference type="KEGG" id="ehx:EMIHUDRAFT_207222"/>
<protein>
    <submittedName>
        <fullName evidence="2">Uncharacterized protein</fullName>
    </submittedName>
</protein>
<name>A0A0D3JF30_EMIH1</name>
<proteinExistence type="predicted"/>